<gene>
    <name evidence="1" type="ORF">SAMN04488494_2145</name>
</gene>
<proteinExistence type="predicted"/>
<accession>A0A1M7JS90</accession>
<sequence>MTKIEVLLEKFNAGDKVANEIMEKLLRFYLKDREQMIFREFYGIGCYSQSKVDIAHNLGLRVDKLDALLEVIHAKIDDVLAEDLSLKNNQEKCDNSHEVDINALVKSFPEFIKLKQERKFSGPLARYANKPLSVFIYDYNNTRGMKGKEVYDRLMMAIAPGYISDDPKDSAESIKEDNLEPLYTVFPSSFDPSVPLGRAYKRMVSELISYLEATSAKPKNKKRALIAELFFNKHMSDKEIMEKASVSVPTIKDNFLNPLFSIGQVDEITLNPAFVKAVAEYFSTIYYSPVSNVKNEVGLEDDDLSRFLWLFGAEIFEKEEYNQPQIVIHRGDLLRVSDCLYWAYEVLSDAVLPIPEHVFLDRLEKVLDKDKWLPDYIKVIIDTNESFLRDSGGLLYLADEDLKRISQRVCRIIYNSPGHTATKKNILAAYSKIYGKEPSAFRYNEMKEKHFMVISDGVYKYVPDQTKPTTTHDYIDDYISSKVLIRWSELLNEIRKINPALNERSERAYTTGKCSICSSDSDILVLKGREGDYPQYKWNAKRKMDKTNFFINKAVEILKNHPKSELSYKDFLSELNGIIRKNGYSDHTTGTVISKYTNEDPKLFIKENEMIRLDENVLADVALDYIGLGYKNADFYMGIYALTISELKSRPDHRILRSEIVPLANAQISDEIDGRLVNKAFADRAKPDLLVVDGMGVNTYICLDMTKLASELAENKQYKVDVDDDANQNESTPKMVVDNTPRPDTSYRQVYNWNDIVVMMKKDLRHYDKPFFYLGISSDDVIEKFHKFMSKSNNVYLNTLIPQAYYELNYANVDRWSSYDYRSKIARAFESLLMDIYYQNRGVESQTKGLREIMELAFPDYLKARKTFDRTGFNGILNDIYNDRIKFAHPTTNEMPTLLSNIKAFISYLALYVHTVAKYYKG</sequence>
<dbReference type="RefSeq" id="WP_073045265.1">
    <property type="nucleotide sequence ID" value="NZ_FOLF01000007.1"/>
</dbReference>
<dbReference type="EMBL" id="FRCJ01000004">
    <property type="protein sequence ID" value="SHM55437.1"/>
    <property type="molecule type" value="Genomic_DNA"/>
</dbReference>
<evidence type="ECO:0000313" key="2">
    <source>
        <dbReference type="Proteomes" id="UP000184280"/>
    </source>
</evidence>
<organism evidence="1 2">
    <name type="scientific">Xylanibacter ruminicola</name>
    <name type="common">Prevotella ruminicola</name>
    <dbReference type="NCBI Taxonomy" id="839"/>
    <lineage>
        <taxon>Bacteria</taxon>
        <taxon>Pseudomonadati</taxon>
        <taxon>Bacteroidota</taxon>
        <taxon>Bacteroidia</taxon>
        <taxon>Bacteroidales</taxon>
        <taxon>Prevotellaceae</taxon>
        <taxon>Xylanibacter</taxon>
    </lineage>
</organism>
<dbReference type="AlphaFoldDB" id="A0A1M7JS90"/>
<name>A0A1M7JS90_XYLRU</name>
<reference evidence="1 2" key="1">
    <citation type="submission" date="2016-11" db="EMBL/GenBank/DDBJ databases">
        <authorList>
            <person name="Jaros S."/>
            <person name="Januszkiewicz K."/>
            <person name="Wedrychowicz H."/>
        </authorList>
    </citation>
    <scope>NUCLEOTIDE SEQUENCE [LARGE SCALE GENOMIC DNA]</scope>
    <source>
        <strain evidence="1 2">BPI-34</strain>
    </source>
</reference>
<protein>
    <submittedName>
        <fullName evidence="1">Uncharacterized protein</fullName>
    </submittedName>
</protein>
<dbReference type="Proteomes" id="UP000184280">
    <property type="component" value="Unassembled WGS sequence"/>
</dbReference>
<evidence type="ECO:0000313" key="1">
    <source>
        <dbReference type="EMBL" id="SHM55437.1"/>
    </source>
</evidence>